<reference evidence="1" key="1">
    <citation type="submission" date="2016-05" db="EMBL/GenBank/DDBJ databases">
        <authorList>
            <person name="Lavstsen T."/>
            <person name="Jespersen J.S."/>
        </authorList>
    </citation>
    <scope>NUCLEOTIDE SEQUENCE</scope>
    <source>
        <tissue evidence="1">Brain</tissue>
    </source>
</reference>
<reference evidence="1" key="2">
    <citation type="submission" date="2016-06" db="EMBL/GenBank/DDBJ databases">
        <title>The genome of a short-lived fish provides insights into sex chromosome evolution and the genetic control of aging.</title>
        <authorList>
            <person name="Reichwald K."/>
            <person name="Felder M."/>
            <person name="Petzold A."/>
            <person name="Koch P."/>
            <person name="Groth M."/>
            <person name="Platzer M."/>
        </authorList>
    </citation>
    <scope>NUCLEOTIDE SEQUENCE</scope>
    <source>
        <tissue evidence="1">Brain</tissue>
    </source>
</reference>
<evidence type="ECO:0000313" key="1">
    <source>
        <dbReference type="EMBL" id="SBP51420.1"/>
    </source>
</evidence>
<name>A0A1A8AB31_NOTFU</name>
<sequence>MVESPVHQDTQLLKSQVFISNYNHECWSNETTKTLNSNLEDQHYAPESFVIIFSNFFFLRLKTSCWASRSLPPQQLSVCSFCAPCYPALMPAVAVEVAAVVLVEVVVVDTAVGGVVSPTDPHPSRYLSRTEVQVQGRWLELQLQEQ</sequence>
<dbReference type="AlphaFoldDB" id="A0A1A8AB31"/>
<organism evidence="1">
    <name type="scientific">Nothobranchius furzeri</name>
    <name type="common">Turquoise killifish</name>
    <dbReference type="NCBI Taxonomy" id="105023"/>
    <lineage>
        <taxon>Eukaryota</taxon>
        <taxon>Metazoa</taxon>
        <taxon>Chordata</taxon>
        <taxon>Craniata</taxon>
        <taxon>Vertebrata</taxon>
        <taxon>Euteleostomi</taxon>
        <taxon>Actinopterygii</taxon>
        <taxon>Neopterygii</taxon>
        <taxon>Teleostei</taxon>
        <taxon>Neoteleostei</taxon>
        <taxon>Acanthomorphata</taxon>
        <taxon>Ovalentaria</taxon>
        <taxon>Atherinomorphae</taxon>
        <taxon>Cyprinodontiformes</taxon>
        <taxon>Nothobranchiidae</taxon>
        <taxon>Nothobranchius</taxon>
    </lineage>
</organism>
<protein>
    <submittedName>
        <fullName evidence="1">Uncharacterized protein</fullName>
    </submittedName>
</protein>
<gene>
    <name evidence="1" type="primary">Nfu_g_1_007384</name>
</gene>
<accession>A0A1A8AB31</accession>
<proteinExistence type="predicted"/>
<dbReference type="EMBL" id="HADY01012935">
    <property type="protein sequence ID" value="SBP51420.1"/>
    <property type="molecule type" value="Transcribed_RNA"/>
</dbReference>